<dbReference type="FunFam" id="1.20.1740.10:FF:000013">
    <property type="entry name" value="Solute carrier family 12 member"/>
    <property type="match status" value="1"/>
</dbReference>
<dbReference type="RefSeq" id="XP_025832983.1">
    <property type="nucleotide sequence ID" value="XM_025977198.1"/>
</dbReference>
<evidence type="ECO:0000259" key="9">
    <source>
        <dbReference type="Pfam" id="PF00324"/>
    </source>
</evidence>
<evidence type="ECO:0000256" key="4">
    <source>
        <dbReference type="ARBA" id="ARBA00022448"/>
    </source>
</evidence>
<evidence type="ECO:0000256" key="1">
    <source>
        <dbReference type="ARBA" id="ARBA00004141"/>
    </source>
</evidence>
<keyword evidence="5 8" id="KW-0812">Transmembrane</keyword>
<dbReference type="InterPro" id="IPR004842">
    <property type="entry name" value="SLC12A_fam"/>
</dbReference>
<name>A0A7F5RAJ5_AGRPL</name>
<feature type="transmembrane region" description="Helical" evidence="8">
    <location>
        <begin position="445"/>
        <end position="463"/>
    </location>
</feature>
<comment type="subcellular location">
    <subcellularLocation>
        <location evidence="1">Membrane</location>
        <topology evidence="1">Multi-pass membrane protein</topology>
    </subcellularLocation>
</comment>
<accession>A0A7F5RAJ5</accession>
<evidence type="ECO:0000313" key="12">
    <source>
        <dbReference type="RefSeq" id="XP_025832983.1"/>
    </source>
</evidence>
<evidence type="ECO:0000256" key="6">
    <source>
        <dbReference type="ARBA" id="ARBA00022989"/>
    </source>
</evidence>
<reference evidence="12" key="1">
    <citation type="submission" date="2025-08" db="UniProtKB">
        <authorList>
            <consortium name="RefSeq"/>
        </authorList>
    </citation>
    <scope>IDENTIFICATION</scope>
    <source>
        <tissue evidence="12">Entire body</tissue>
    </source>
</reference>
<evidence type="ECO:0000256" key="3">
    <source>
        <dbReference type="ARBA" id="ARBA00019359"/>
    </source>
</evidence>
<feature type="transmembrane region" description="Helical" evidence="8">
    <location>
        <begin position="475"/>
        <end position="492"/>
    </location>
</feature>
<keyword evidence="7 8" id="KW-0472">Membrane</keyword>
<dbReference type="OrthoDB" id="2020542at2759"/>
<dbReference type="GO" id="GO:0006884">
    <property type="term" value="P:cell volume homeostasis"/>
    <property type="evidence" value="ECO:0007669"/>
    <property type="project" value="TreeGrafter"/>
</dbReference>
<dbReference type="Pfam" id="PF03522">
    <property type="entry name" value="SLC12"/>
    <property type="match status" value="1"/>
</dbReference>
<keyword evidence="11" id="KW-1185">Reference proteome</keyword>
<protein>
    <recommendedName>
        <fullName evidence="3">Solute carrier family 12 member 9</fullName>
    </recommendedName>
</protein>
<proteinExistence type="inferred from homology"/>
<dbReference type="InParanoid" id="A0A7F5RAJ5"/>
<dbReference type="InterPro" id="IPR018491">
    <property type="entry name" value="SLC12_C"/>
</dbReference>
<evidence type="ECO:0000313" key="11">
    <source>
        <dbReference type="Proteomes" id="UP000192223"/>
    </source>
</evidence>
<feature type="domain" description="SLC12A transporter C-terminal" evidence="10">
    <location>
        <begin position="570"/>
        <end position="654"/>
    </location>
</feature>
<keyword evidence="4" id="KW-0813">Transport</keyword>
<dbReference type="FunCoup" id="A0A7F5RAJ5">
    <property type="interactions" value="312"/>
</dbReference>
<feature type="transmembrane region" description="Helical" evidence="8">
    <location>
        <begin position="188"/>
        <end position="210"/>
    </location>
</feature>
<comment type="similarity">
    <text evidence="2">Belongs to the SLC12A transporter family.</text>
</comment>
<dbReference type="GO" id="GO:0016020">
    <property type="term" value="C:membrane"/>
    <property type="evidence" value="ECO:0007669"/>
    <property type="project" value="UniProtKB-SubCell"/>
</dbReference>
<dbReference type="Gene3D" id="1.20.1740.10">
    <property type="entry name" value="Amino acid/polyamine transporter I"/>
    <property type="match status" value="1"/>
</dbReference>
<evidence type="ECO:0000259" key="10">
    <source>
        <dbReference type="Pfam" id="PF03522"/>
    </source>
</evidence>
<feature type="transmembrane region" description="Helical" evidence="8">
    <location>
        <begin position="288"/>
        <end position="307"/>
    </location>
</feature>
<dbReference type="Pfam" id="PF00324">
    <property type="entry name" value="AA_permease"/>
    <property type="match status" value="1"/>
</dbReference>
<feature type="transmembrane region" description="Helical" evidence="8">
    <location>
        <begin position="59"/>
        <end position="83"/>
    </location>
</feature>
<dbReference type="GO" id="GO:0015379">
    <property type="term" value="F:potassium:chloride symporter activity"/>
    <property type="evidence" value="ECO:0007669"/>
    <property type="project" value="TreeGrafter"/>
</dbReference>
<evidence type="ECO:0000256" key="5">
    <source>
        <dbReference type="ARBA" id="ARBA00022692"/>
    </source>
</evidence>
<gene>
    <name evidence="12" type="primary">LOC108745074</name>
</gene>
<evidence type="ECO:0000256" key="8">
    <source>
        <dbReference type="SAM" id="Phobius"/>
    </source>
</evidence>
<dbReference type="GeneID" id="108745074"/>
<dbReference type="Proteomes" id="UP000192223">
    <property type="component" value="Unplaced"/>
</dbReference>
<organism evidence="11 12">
    <name type="scientific">Agrilus planipennis</name>
    <name type="common">Emerald ash borer</name>
    <name type="synonym">Agrilus marcopoli</name>
    <dbReference type="NCBI Taxonomy" id="224129"/>
    <lineage>
        <taxon>Eukaryota</taxon>
        <taxon>Metazoa</taxon>
        <taxon>Ecdysozoa</taxon>
        <taxon>Arthropoda</taxon>
        <taxon>Hexapoda</taxon>
        <taxon>Insecta</taxon>
        <taxon>Pterygota</taxon>
        <taxon>Neoptera</taxon>
        <taxon>Endopterygota</taxon>
        <taxon>Coleoptera</taxon>
        <taxon>Polyphaga</taxon>
        <taxon>Elateriformia</taxon>
        <taxon>Buprestoidea</taxon>
        <taxon>Buprestidae</taxon>
        <taxon>Agrilinae</taxon>
        <taxon>Agrilus</taxon>
    </lineage>
</organism>
<dbReference type="PANTHER" id="PTHR11827">
    <property type="entry name" value="SOLUTE CARRIER FAMILY 12, CATION COTRANSPORTERS"/>
    <property type="match status" value="1"/>
</dbReference>
<evidence type="ECO:0000256" key="2">
    <source>
        <dbReference type="ARBA" id="ARBA00010593"/>
    </source>
</evidence>
<keyword evidence="6 8" id="KW-1133">Transmembrane helix</keyword>
<dbReference type="InterPro" id="IPR004841">
    <property type="entry name" value="AA-permease/SLC12A_dom"/>
</dbReference>
<feature type="transmembrane region" description="Helical" evidence="8">
    <location>
        <begin position="417"/>
        <end position="439"/>
    </location>
</feature>
<sequence>MLAPEIGSTNPGNNDKTPLMRSGVFKRLSSLVGGVTERHYDSGYVEFGSLNEASDLRTLGTFAGVFSPVTLSMFSALIFLRVGFIVGNAGLLTTLLQFVIAYIILIFTITSICAISTNGEVEGGGAYFMISRTLGPEFGGSIGTLFFLANIVSSALYISGCVEGLTQNIGPSGILVGKDSPGIIPDGYWYRFLYSTILNTLNLLICLIGASMFAKTTVLVLIIVIVCIGTTTVSFFIQYPMQVHLPDSNTLVQNITYGNYTGLSSVTLSDNLWSNYGKDYTSKGDGTSFAVVFGVLFSGVTGIMAGANMSGELKNPGKSIPIGTLSAAGFTFVVYICLSLLTAATCERFLLQNNYLYMASICVWPVSVAIGLITATWSAALSNVIGSSRVLEALAKDKVFGPLLNFIPKGTWRSNPIAAVLVSWLLVQCVLLIGSLNAIAQLNSVLFLLSYLATNLACLGLELASAPNFRPAFKYFTWHTALVGLIGTLIMMFVINPIYASCSILLCLTLVVFLHLFSPSKEAQWGSISQALIFHQVRKYLLLLDSRKDHVKFWRPQVLLLVNSPRSACPLIDFINDLKKGGLYVLGHVIKGEPHTDPDPVQEMYPNWLSLIDHLKVKAFAEITVAPTVREGVQHLVRLSGMGAMKPNTVVFGFLDKEEPKDFLERLDIPSLEAKIFKQKYYKKTIFTFYSIESPYKNQNFSNCMFTIPPENGLEPTEYVKMIDDVLRLKKNVCLCRNFYKLQKDAFKNSNKGYIDVWPVNLLNPNEKDAFDNTSLFMMQLACIVNMVPKWSKLTLRICVCDEVRQSSFTVSSSSDTNTDRLEIHINKLQCLLDKLRISAKIFPVNGWNPVIEIHEVATESYLKSINQLILQQSGETAITFIYLPIPPSKQSSYTFYLKAFETITKDLPPSVLVHGINTVTSTTL</sequence>
<feature type="transmembrane region" description="Helical" evidence="8">
    <location>
        <begin position="498"/>
        <end position="517"/>
    </location>
</feature>
<feature type="transmembrane region" description="Helical" evidence="8">
    <location>
        <begin position="138"/>
        <end position="158"/>
    </location>
</feature>
<dbReference type="GO" id="GO:0055075">
    <property type="term" value="P:potassium ion homeostasis"/>
    <property type="evidence" value="ECO:0007669"/>
    <property type="project" value="TreeGrafter"/>
</dbReference>
<feature type="transmembrane region" description="Helical" evidence="8">
    <location>
        <begin position="95"/>
        <end position="117"/>
    </location>
</feature>
<feature type="transmembrane region" description="Helical" evidence="8">
    <location>
        <begin position="217"/>
        <end position="237"/>
    </location>
</feature>
<feature type="domain" description="Amino acid permease/ SLC12A" evidence="9">
    <location>
        <begin position="70"/>
        <end position="559"/>
    </location>
</feature>
<feature type="transmembrane region" description="Helical" evidence="8">
    <location>
        <begin position="355"/>
        <end position="380"/>
    </location>
</feature>
<feature type="transmembrane region" description="Helical" evidence="8">
    <location>
        <begin position="319"/>
        <end position="343"/>
    </location>
</feature>
<dbReference type="PANTHER" id="PTHR11827:SF72">
    <property type="entry name" value="GH08340P"/>
    <property type="match status" value="1"/>
</dbReference>
<evidence type="ECO:0000256" key="7">
    <source>
        <dbReference type="ARBA" id="ARBA00023136"/>
    </source>
</evidence>
<dbReference type="AlphaFoldDB" id="A0A7F5RAJ5"/>
<dbReference type="GO" id="GO:0055064">
    <property type="term" value="P:chloride ion homeostasis"/>
    <property type="evidence" value="ECO:0007669"/>
    <property type="project" value="TreeGrafter"/>
</dbReference>